<evidence type="ECO:0000313" key="1">
    <source>
        <dbReference type="EMBL" id="EMC98530.1"/>
    </source>
</evidence>
<sequence length="90" mass="9930">MYPGESWFRAEQSVATRGTAGVTGATCATCMTWYMSRVLLRRHPHAQEVLARFQSLWSAPLCVCLELEADGRSTLRQMSGGVTGTYLDIS</sequence>
<dbReference type="HOGENOM" id="CLU_2440495_0_0_1"/>
<name>M2NHM6_BAUPA</name>
<protein>
    <submittedName>
        <fullName evidence="1">Uncharacterized protein</fullName>
    </submittedName>
</protein>
<organism evidence="1 2">
    <name type="scientific">Baudoinia panamericana (strain UAMH 10762)</name>
    <name type="common">Angels' share fungus</name>
    <name type="synonym">Baudoinia compniacensis (strain UAMH 10762)</name>
    <dbReference type="NCBI Taxonomy" id="717646"/>
    <lineage>
        <taxon>Eukaryota</taxon>
        <taxon>Fungi</taxon>
        <taxon>Dikarya</taxon>
        <taxon>Ascomycota</taxon>
        <taxon>Pezizomycotina</taxon>
        <taxon>Dothideomycetes</taxon>
        <taxon>Dothideomycetidae</taxon>
        <taxon>Mycosphaerellales</taxon>
        <taxon>Teratosphaeriaceae</taxon>
        <taxon>Baudoinia</taxon>
    </lineage>
</organism>
<dbReference type="RefSeq" id="XP_007674516.1">
    <property type="nucleotide sequence ID" value="XM_007676326.1"/>
</dbReference>
<accession>M2NHM6</accession>
<proteinExistence type="predicted"/>
<reference evidence="1 2" key="1">
    <citation type="journal article" date="2012" name="PLoS Pathog.">
        <title>Diverse lifestyles and strategies of plant pathogenesis encoded in the genomes of eighteen Dothideomycetes fungi.</title>
        <authorList>
            <person name="Ohm R.A."/>
            <person name="Feau N."/>
            <person name="Henrissat B."/>
            <person name="Schoch C.L."/>
            <person name="Horwitz B.A."/>
            <person name="Barry K.W."/>
            <person name="Condon B.J."/>
            <person name="Copeland A.C."/>
            <person name="Dhillon B."/>
            <person name="Glaser F."/>
            <person name="Hesse C.N."/>
            <person name="Kosti I."/>
            <person name="LaButti K."/>
            <person name="Lindquist E.A."/>
            <person name="Lucas S."/>
            <person name="Salamov A.A."/>
            <person name="Bradshaw R.E."/>
            <person name="Ciuffetti L."/>
            <person name="Hamelin R.C."/>
            <person name="Kema G.H.J."/>
            <person name="Lawrence C."/>
            <person name="Scott J.A."/>
            <person name="Spatafora J.W."/>
            <person name="Turgeon B.G."/>
            <person name="de Wit P.J.G.M."/>
            <person name="Zhong S."/>
            <person name="Goodwin S.B."/>
            <person name="Grigoriev I.V."/>
        </authorList>
    </citation>
    <scope>NUCLEOTIDE SEQUENCE [LARGE SCALE GENOMIC DNA]</scope>
    <source>
        <strain evidence="1 2">UAMH 10762</strain>
    </source>
</reference>
<dbReference type="AlphaFoldDB" id="M2NHM6"/>
<dbReference type="GeneID" id="19111818"/>
<evidence type="ECO:0000313" key="2">
    <source>
        <dbReference type="Proteomes" id="UP000011761"/>
    </source>
</evidence>
<dbReference type="EMBL" id="KB445553">
    <property type="protein sequence ID" value="EMC98530.1"/>
    <property type="molecule type" value="Genomic_DNA"/>
</dbReference>
<keyword evidence="2" id="KW-1185">Reference proteome</keyword>
<gene>
    <name evidence="1" type="ORF">BAUCODRAFT_32583</name>
</gene>
<dbReference type="Proteomes" id="UP000011761">
    <property type="component" value="Unassembled WGS sequence"/>
</dbReference>
<dbReference type="KEGG" id="bcom:BAUCODRAFT_32583"/>